<keyword evidence="3" id="KW-1185">Reference proteome</keyword>
<protein>
    <recommendedName>
        <fullName evidence="4">ROS/MUCR transcriptional regulator protein</fullName>
    </recommendedName>
</protein>
<gene>
    <name evidence="2" type="ORF">ACFQKB_36335</name>
</gene>
<proteinExistence type="predicted"/>
<feature type="region of interest" description="Disordered" evidence="1">
    <location>
        <begin position="108"/>
        <end position="145"/>
    </location>
</feature>
<name>A0ABW2CU17_9ACTN</name>
<dbReference type="EMBL" id="JBHSXS010000036">
    <property type="protein sequence ID" value="MFC6885274.1"/>
    <property type="molecule type" value="Genomic_DNA"/>
</dbReference>
<organism evidence="2 3">
    <name type="scientific">Actinomadura yumaensis</name>
    <dbReference type="NCBI Taxonomy" id="111807"/>
    <lineage>
        <taxon>Bacteria</taxon>
        <taxon>Bacillati</taxon>
        <taxon>Actinomycetota</taxon>
        <taxon>Actinomycetes</taxon>
        <taxon>Streptosporangiales</taxon>
        <taxon>Thermomonosporaceae</taxon>
        <taxon>Actinomadura</taxon>
    </lineage>
</organism>
<dbReference type="Proteomes" id="UP001596380">
    <property type="component" value="Unassembled WGS sequence"/>
</dbReference>
<evidence type="ECO:0000256" key="1">
    <source>
        <dbReference type="SAM" id="MobiDB-lite"/>
    </source>
</evidence>
<reference evidence="3" key="1">
    <citation type="journal article" date="2019" name="Int. J. Syst. Evol. Microbiol.">
        <title>The Global Catalogue of Microorganisms (GCM) 10K type strain sequencing project: providing services to taxonomists for standard genome sequencing and annotation.</title>
        <authorList>
            <consortium name="The Broad Institute Genomics Platform"/>
            <consortium name="The Broad Institute Genome Sequencing Center for Infectious Disease"/>
            <person name="Wu L."/>
            <person name="Ma J."/>
        </authorList>
    </citation>
    <scope>NUCLEOTIDE SEQUENCE [LARGE SCALE GENOMIC DNA]</scope>
    <source>
        <strain evidence="3">JCM 3369</strain>
    </source>
</reference>
<evidence type="ECO:0008006" key="4">
    <source>
        <dbReference type="Google" id="ProtNLM"/>
    </source>
</evidence>
<sequence length="145" mass="14766">MDPTPARTVAHTARHAARLDTSPDATAPVCGVCGRPVTGTGAQLRHAGEARRPQLVPARGDLAAVRRAELIAQRALTGVTWTPHTTDADRAAAVVEALYAAGLIAARPRTVRPRPPGGAGQPTGSPTAPAPSAAAAVRRSRAIVA</sequence>
<dbReference type="RefSeq" id="WP_160825773.1">
    <property type="nucleotide sequence ID" value="NZ_JBHSXE010000001.1"/>
</dbReference>
<feature type="compositionally biased region" description="Low complexity" evidence="1">
    <location>
        <begin position="122"/>
        <end position="136"/>
    </location>
</feature>
<evidence type="ECO:0000313" key="3">
    <source>
        <dbReference type="Proteomes" id="UP001596380"/>
    </source>
</evidence>
<comment type="caution">
    <text evidence="2">The sequence shown here is derived from an EMBL/GenBank/DDBJ whole genome shotgun (WGS) entry which is preliminary data.</text>
</comment>
<accession>A0ABW2CU17</accession>
<evidence type="ECO:0000313" key="2">
    <source>
        <dbReference type="EMBL" id="MFC6885274.1"/>
    </source>
</evidence>